<organism evidence="1">
    <name type="scientific">Ophidiomyces ophidiicola</name>
    <dbReference type="NCBI Taxonomy" id="1387563"/>
    <lineage>
        <taxon>Eukaryota</taxon>
        <taxon>Fungi</taxon>
        <taxon>Dikarya</taxon>
        <taxon>Ascomycota</taxon>
        <taxon>Pezizomycotina</taxon>
        <taxon>Eurotiomycetes</taxon>
        <taxon>Eurotiomycetidae</taxon>
        <taxon>Onygenales</taxon>
        <taxon>Onygenaceae</taxon>
        <taxon>Ophidiomyces</taxon>
    </lineage>
</organism>
<evidence type="ECO:0000313" key="1">
    <source>
        <dbReference type="EMBL" id="KAI2382844.1"/>
    </source>
</evidence>
<name>A0ACB8UQ68_9EURO</name>
<proteinExistence type="predicted"/>
<protein>
    <submittedName>
        <fullName evidence="1">Uncharacterized protein</fullName>
    </submittedName>
</protein>
<dbReference type="EMBL" id="JALBCA010000106">
    <property type="protein sequence ID" value="KAI2382844.1"/>
    <property type="molecule type" value="Genomic_DNA"/>
</dbReference>
<gene>
    <name evidence="1" type="ORF">LOY88_005675</name>
</gene>
<sequence length="1116" mass="123379">MISRPPASSSTHPDTSPSSDVSTADNPTPSLADDTDDGQRGSSVVFHRNSGTEEHDPLRTAATRSSNQTSTTGSIAAGMNPDGEERRDGPQREISPRTVNNGSQTHRDHGNQNASAEAAQKNVDKPQSGRTRSASSPSPDTRGNIAEELAGYTLAKGPAGRAKRTTVPSEISTAATPATTAAVPLTVHVHSRSPHQQKGPALKLSPAQIKELTSAPDSLCFHTIPTELDYGTANPAPAEEVPARDFWLADDDGQDRRQHQDSAATMGLAMNTPNTGQSGGGGGRRESDTGRRKKSGSLKHANFDQLPDFSQSLKQPHSASRQRSQTAKTASSSRRLRSPFETDRQPGNWKSRTDRCAPGHPNTEDALRPGPLSRDAPSPVPASIPLPPFSIPTYLQLELSSDRPSPLYIHQSRTKDFPYESSRAKIERLQNFLLLPPSLESVLLFGALACLDSWLYSFTILPLRFCKSIIILFKSWLVNFGLEVRDISAFIAGGLGRVWSRRRRARSVGRKPKSRKSSETTCREREVSSNILTTVDEDSGPNQDLKRGDDIQRRISRHRRTKSVPSGLLPDDKADILKGLLMVFTCTILLYFDASRMYHWIRGQAAIKLYVIYNVLEVGDRLFSAIGQDVLECLFSREALERKPDGRSKVLRPFWLFLLALVYTIIHSTALFYQVMTLNVAVNSYSNALITLLLSNQFVEIKSTVFKKFEKENLFQLTCADVVERFQLWLMLLIIASRNFVETGALSFGNAIAPFSRSATNTTTSTPASNPPRSASSILPQSFTLLPSSLFAYMSNMNTFLPTIGHVLGPFLVVLGSEMLVDWLKHAYVNKFNNIRPSVYGKFLDILAKDYYTNAFADQNLNRRLGLPVIPLSCLFIRVSIQTYQMFLTAWLPQPPSLTTPLHSTSLSAIHEHYSSTSAANASLTFSFPMSLSQVNLLMKKLISHTTPSPTAYVPIFTVILLLLLYVTLLLVKLILGMILLGYSRARYKQMKLRERELFHQQQKQAQSKPTPAFQPTENSLPSPPPEIAPPSFSLSGNGKGRAASDTVEGSRRFGGWGAVEVGQERRNWIYTDDPAGLQRLKERDERDAAKATKTGGGMHGFENVRRYEMVGKRIW</sequence>
<comment type="caution">
    <text evidence="1">The sequence shown here is derived from an EMBL/GenBank/DDBJ whole genome shotgun (WGS) entry which is preliminary data.</text>
</comment>
<reference evidence="1" key="1">
    <citation type="journal article" date="2022" name="bioRxiv">
        <title>Population genetic analysis of Ophidiomyces ophidiicola, the causative agent of snake fungal disease, indicates recent introductions to the USA.</title>
        <authorList>
            <person name="Ladner J.T."/>
            <person name="Palmer J.M."/>
            <person name="Ettinger C.L."/>
            <person name="Stajich J.E."/>
            <person name="Farrell T.M."/>
            <person name="Glorioso B.M."/>
            <person name="Lawson B."/>
            <person name="Price S.J."/>
            <person name="Stengle A.G."/>
            <person name="Grear D.A."/>
            <person name="Lorch J.M."/>
        </authorList>
    </citation>
    <scope>NUCLEOTIDE SEQUENCE</scope>
    <source>
        <strain evidence="1">NWHC 24266-5</strain>
    </source>
</reference>
<accession>A0ACB8UQ68</accession>